<accession>A0A7Y9L9W0</accession>
<dbReference type="Proteomes" id="UP000569914">
    <property type="component" value="Unassembled WGS sequence"/>
</dbReference>
<feature type="compositionally biased region" description="Basic residues" evidence="1">
    <location>
        <begin position="118"/>
        <end position="136"/>
    </location>
</feature>
<protein>
    <submittedName>
        <fullName evidence="2">Uncharacterized protein</fullName>
    </submittedName>
</protein>
<feature type="region of interest" description="Disordered" evidence="1">
    <location>
        <begin position="108"/>
        <end position="152"/>
    </location>
</feature>
<sequence>MVRPRRAEIVASRPPSLPGDWAAAPRNAGRTPGFAPGRREWGGRSFGFRLRCDEMQFCAIRRLCGGSDSSGELSTRIPLGHVHNSPLDGAAGLADAVATRCARPPTVPVLRHPLLPPPRRRLRSQQRKKRRIRRAGMCRAGGRGGPGGAGRAEALGREVRVGRRRWAGRCGVVGGSGPAGAGSADTKCWEVRSGRRRWAGRCGPGGRAGPGGAGWAEAVGRQVRGRRIRSVGRCGPGGGAELGGAGRADALAGKRGVVGGSGPAGARSAEAKCWEVRAGRRRWAGRCGPRGRVGLGAGGRADAVSRVGGHGGREVRAG</sequence>
<gene>
    <name evidence="2" type="ORF">BKA15_000462</name>
</gene>
<keyword evidence="3" id="KW-1185">Reference proteome</keyword>
<dbReference type="AlphaFoldDB" id="A0A7Y9L9W0"/>
<name>A0A7Y9L9W0_9ACTN</name>
<feature type="compositionally biased region" description="Gly residues" evidence="1">
    <location>
        <begin position="139"/>
        <end position="150"/>
    </location>
</feature>
<evidence type="ECO:0000313" key="3">
    <source>
        <dbReference type="Proteomes" id="UP000569914"/>
    </source>
</evidence>
<evidence type="ECO:0000256" key="1">
    <source>
        <dbReference type="SAM" id="MobiDB-lite"/>
    </source>
</evidence>
<dbReference type="EMBL" id="JACCBU010000001">
    <property type="protein sequence ID" value="NYE69133.1"/>
    <property type="molecule type" value="Genomic_DNA"/>
</dbReference>
<feature type="region of interest" description="Disordered" evidence="1">
    <location>
        <begin position="287"/>
        <end position="318"/>
    </location>
</feature>
<proteinExistence type="predicted"/>
<comment type="caution">
    <text evidence="2">The sequence shown here is derived from an EMBL/GenBank/DDBJ whole genome shotgun (WGS) entry which is preliminary data.</text>
</comment>
<organism evidence="2 3">
    <name type="scientific">Microlunatus parietis</name>
    <dbReference type="NCBI Taxonomy" id="682979"/>
    <lineage>
        <taxon>Bacteria</taxon>
        <taxon>Bacillati</taxon>
        <taxon>Actinomycetota</taxon>
        <taxon>Actinomycetes</taxon>
        <taxon>Propionibacteriales</taxon>
        <taxon>Propionibacteriaceae</taxon>
        <taxon>Microlunatus</taxon>
    </lineage>
</organism>
<reference evidence="2 3" key="1">
    <citation type="submission" date="2020-07" db="EMBL/GenBank/DDBJ databases">
        <title>Sequencing the genomes of 1000 actinobacteria strains.</title>
        <authorList>
            <person name="Klenk H.-P."/>
        </authorList>
    </citation>
    <scope>NUCLEOTIDE SEQUENCE [LARGE SCALE GENOMIC DNA]</scope>
    <source>
        <strain evidence="2 3">DSM 22083</strain>
    </source>
</reference>
<evidence type="ECO:0000313" key="2">
    <source>
        <dbReference type="EMBL" id="NYE69133.1"/>
    </source>
</evidence>